<dbReference type="InterPro" id="IPR001576">
    <property type="entry name" value="Phosphoglycerate_kinase"/>
</dbReference>
<evidence type="ECO:0000256" key="11">
    <source>
        <dbReference type="RuleBase" id="RU000532"/>
    </source>
</evidence>
<dbReference type="STRING" id="1401685.P857_63"/>
<dbReference type="InterPro" id="IPR015824">
    <property type="entry name" value="Phosphoglycerate_kinase_N"/>
</dbReference>
<dbReference type="EC" id="2.7.2.3" evidence="4 11"/>
<dbReference type="GO" id="GO:0006094">
    <property type="term" value="P:gluconeogenesis"/>
    <property type="evidence" value="ECO:0007669"/>
    <property type="project" value="TreeGrafter"/>
</dbReference>
<feature type="binding site" evidence="10">
    <location>
        <position position="196"/>
    </location>
    <ligand>
        <name>ATP</name>
        <dbReference type="ChEBI" id="CHEBI:30616"/>
    </ligand>
</feature>
<evidence type="ECO:0000256" key="4">
    <source>
        <dbReference type="ARBA" id="ARBA00013061"/>
    </source>
</evidence>
<dbReference type="PANTHER" id="PTHR11406">
    <property type="entry name" value="PHOSPHOGLYCERATE KINASE"/>
    <property type="match status" value="1"/>
</dbReference>
<comment type="catalytic activity">
    <reaction evidence="1 11">
        <text>(2R)-3-phosphoglycerate + ATP = (2R)-3-phospho-glyceroyl phosphate + ADP</text>
        <dbReference type="Rhea" id="RHEA:14801"/>
        <dbReference type="ChEBI" id="CHEBI:30616"/>
        <dbReference type="ChEBI" id="CHEBI:57604"/>
        <dbReference type="ChEBI" id="CHEBI:58272"/>
        <dbReference type="ChEBI" id="CHEBI:456216"/>
        <dbReference type="EC" id="2.7.2.3"/>
    </reaction>
</comment>
<dbReference type="AlphaFoldDB" id="W2V212"/>
<dbReference type="GO" id="GO:0004618">
    <property type="term" value="F:phosphoglycerate kinase activity"/>
    <property type="evidence" value="ECO:0007669"/>
    <property type="project" value="UniProtKB-EC"/>
</dbReference>
<dbReference type="SUPFAM" id="SSF53748">
    <property type="entry name" value="Phosphoglycerate kinase"/>
    <property type="match status" value="1"/>
</dbReference>
<evidence type="ECO:0000256" key="6">
    <source>
        <dbReference type="ARBA" id="ARBA00022741"/>
    </source>
</evidence>
<keyword evidence="6" id="KW-0547">Nucleotide-binding</keyword>
<evidence type="ECO:0000256" key="9">
    <source>
        <dbReference type="PIRSR" id="PIRSR000724-1"/>
    </source>
</evidence>
<feature type="binding site" evidence="9">
    <location>
        <position position="33"/>
    </location>
    <ligand>
        <name>(2R)-3-phosphoglycerate</name>
        <dbReference type="ChEBI" id="CHEBI:58272"/>
    </ligand>
</feature>
<evidence type="ECO:0000256" key="8">
    <source>
        <dbReference type="ARBA" id="ARBA00022840"/>
    </source>
</evidence>
<organism evidence="12 13">
    <name type="scientific">Candidatus Xenolissoclinum pacificiensis L6</name>
    <dbReference type="NCBI Taxonomy" id="1401685"/>
    <lineage>
        <taxon>Bacteria</taxon>
        <taxon>Pseudomonadati</taxon>
        <taxon>Pseudomonadota</taxon>
        <taxon>Alphaproteobacteria</taxon>
        <taxon>Rickettsiales</taxon>
        <taxon>Anaplasmataceae</taxon>
        <taxon>Candidatus Xenolissoclinum</taxon>
    </lineage>
</organism>
<reference evidence="12 13" key="1">
    <citation type="journal article" date="2013" name="PLoS ONE">
        <title>Bacterial endosymbiosis in a chordate host: long-term co-evolution and conservation of secondary metabolism.</title>
        <authorList>
            <person name="Kwan J.C."/>
            <person name="Schmidt E.W."/>
        </authorList>
    </citation>
    <scope>NUCLEOTIDE SEQUENCE [LARGE SCALE GENOMIC DNA]</scope>
    <source>
        <strain evidence="13">L6</strain>
    </source>
</reference>
<proteinExistence type="inferred from homology"/>
<dbReference type="InterPro" id="IPR015911">
    <property type="entry name" value="Phosphoglycerate_kinase_CS"/>
</dbReference>
<dbReference type="EMBL" id="AXCJ01000004">
    <property type="protein sequence ID" value="ETO91493.1"/>
    <property type="molecule type" value="Genomic_DNA"/>
</dbReference>
<dbReference type="GO" id="GO:0006096">
    <property type="term" value="P:glycolytic process"/>
    <property type="evidence" value="ECO:0007669"/>
    <property type="project" value="InterPro"/>
</dbReference>
<dbReference type="PANTHER" id="PTHR11406:SF23">
    <property type="entry name" value="PHOSPHOGLYCERATE KINASE 1, CHLOROPLASTIC-RELATED"/>
    <property type="match status" value="1"/>
</dbReference>
<dbReference type="Proteomes" id="UP000018951">
    <property type="component" value="Unassembled WGS sequence"/>
</dbReference>
<evidence type="ECO:0000256" key="2">
    <source>
        <dbReference type="ARBA" id="ARBA00008982"/>
    </source>
</evidence>
<evidence type="ECO:0000256" key="5">
    <source>
        <dbReference type="ARBA" id="ARBA00022679"/>
    </source>
</evidence>
<evidence type="ECO:0000313" key="13">
    <source>
        <dbReference type="Proteomes" id="UP000018951"/>
    </source>
</evidence>
<dbReference type="Pfam" id="PF00162">
    <property type="entry name" value="PGK"/>
    <property type="match status" value="1"/>
</dbReference>
<accession>W2V212</accession>
<feature type="binding site" evidence="9">
    <location>
        <begin position="18"/>
        <end position="20"/>
    </location>
    <ligand>
        <name>substrate</name>
    </ligand>
</feature>
<gene>
    <name evidence="12" type="primary">pgk</name>
    <name evidence="12" type="ORF">P857_63</name>
</gene>
<dbReference type="PIRSF" id="PIRSF000724">
    <property type="entry name" value="Pgk"/>
    <property type="match status" value="1"/>
</dbReference>
<feature type="binding site" evidence="10">
    <location>
        <begin position="336"/>
        <end position="339"/>
    </location>
    <ligand>
        <name>ATP</name>
        <dbReference type="ChEBI" id="CHEBI:30616"/>
    </ligand>
</feature>
<keyword evidence="8 10" id="KW-0067">ATP-binding</keyword>
<feature type="binding site" evidence="9">
    <location>
        <position position="114"/>
    </location>
    <ligand>
        <name>(2R)-3-phosphoglycerate</name>
        <dbReference type="ChEBI" id="CHEBI:58272"/>
    </ligand>
</feature>
<dbReference type="PATRIC" id="fig|1401685.3.peg.479"/>
<comment type="similarity">
    <text evidence="2 11">Belongs to the phosphoglycerate kinase family.</text>
</comment>
<feature type="binding site" evidence="9">
    <location>
        <position position="147"/>
    </location>
    <ligand>
        <name>(2R)-3-phosphoglycerate</name>
        <dbReference type="ChEBI" id="CHEBI:58272"/>
    </ligand>
</feature>
<dbReference type="InterPro" id="IPR036043">
    <property type="entry name" value="Phosphoglycerate_kinase_sf"/>
</dbReference>
<feature type="binding site" evidence="10">
    <location>
        <position position="307"/>
    </location>
    <ligand>
        <name>ATP</name>
        <dbReference type="ChEBI" id="CHEBI:30616"/>
    </ligand>
</feature>
<evidence type="ECO:0000313" key="12">
    <source>
        <dbReference type="EMBL" id="ETO91493.1"/>
    </source>
</evidence>
<evidence type="ECO:0000256" key="1">
    <source>
        <dbReference type="ARBA" id="ARBA00000642"/>
    </source>
</evidence>
<sequence>MKIEEVSFTDKVVLLRVDYNVPVLDGKILDSIRIVRSLQTIRFLSNRGAKVVLLTHFGKPKARYEQSLSLKRIVFSELQTLLPDMKLFFSDLSGLNDILSVTKSGDVILLENIRFYEGEIENRDTFSSMLASYADFYVNDAFSVSHRKHASVIGIPKFLPSVMGLSLKDEISWIQKFQSPDIPFLVIMGGAKVSSKLQMISVLSEQAQHIFVGGGIANSIMRQKGINIGKSLYENIPLINCDKIVLPVDVLVLKGDIYKSEPVVVDIRYIPQGWTVCDIGFASVIHLKRLIDNVGIVLWSGTLGISENEHCNATDEIASYIAHRTNSGMVKSIIGGGDTLSATIKYRDSFSYVSVAGSAFLTYIAQDTLPGIEQLL</sequence>
<evidence type="ECO:0000256" key="10">
    <source>
        <dbReference type="PIRSR" id="PIRSR000724-2"/>
    </source>
</evidence>
<keyword evidence="7 11" id="KW-0418">Kinase</keyword>
<comment type="subunit">
    <text evidence="3">Monomer.</text>
</comment>
<dbReference type="PROSITE" id="PS00111">
    <property type="entry name" value="PGLYCERATE_KINASE"/>
    <property type="match status" value="1"/>
</dbReference>
<dbReference type="PRINTS" id="PR00477">
    <property type="entry name" value="PHGLYCKINASE"/>
</dbReference>
<comment type="caution">
    <text evidence="12">The sequence shown here is derived from an EMBL/GenBank/DDBJ whole genome shotgun (WGS) entry which is preliminary data.</text>
</comment>
<evidence type="ECO:0000256" key="7">
    <source>
        <dbReference type="ARBA" id="ARBA00022777"/>
    </source>
</evidence>
<dbReference type="GO" id="GO:0043531">
    <property type="term" value="F:ADP binding"/>
    <property type="evidence" value="ECO:0007669"/>
    <property type="project" value="TreeGrafter"/>
</dbReference>
<keyword evidence="5 11" id="KW-0808">Transferase</keyword>
<evidence type="ECO:0000256" key="3">
    <source>
        <dbReference type="ARBA" id="ARBA00011245"/>
    </source>
</evidence>
<protein>
    <recommendedName>
        <fullName evidence="4 11">Phosphoglycerate kinase</fullName>
        <ecNumber evidence="4 11">2.7.2.3</ecNumber>
    </recommendedName>
</protein>
<name>W2V212_9RICK</name>
<dbReference type="GO" id="GO:0005829">
    <property type="term" value="C:cytosol"/>
    <property type="evidence" value="ECO:0007669"/>
    <property type="project" value="TreeGrafter"/>
</dbReference>
<keyword evidence="13" id="KW-1185">Reference proteome</keyword>
<feature type="binding site" evidence="9">
    <location>
        <begin position="56"/>
        <end position="59"/>
    </location>
    <ligand>
        <name>substrate</name>
    </ligand>
</feature>
<dbReference type="GO" id="GO:0005524">
    <property type="term" value="F:ATP binding"/>
    <property type="evidence" value="ECO:0007669"/>
    <property type="project" value="UniProtKB-KW"/>
</dbReference>
<dbReference type="Gene3D" id="3.40.50.1260">
    <property type="entry name" value="Phosphoglycerate kinase, N-terminal domain"/>
    <property type="match status" value="2"/>
</dbReference>